<dbReference type="InterPro" id="IPR050314">
    <property type="entry name" value="Glycosyl_Hydrlase_18"/>
</dbReference>
<dbReference type="Pfam" id="PF20578">
    <property type="entry name" value="aBig_2"/>
    <property type="match status" value="1"/>
</dbReference>
<reference evidence="9 10" key="1">
    <citation type="submission" date="2019-07" db="EMBL/GenBank/DDBJ databases">
        <title>Genome sequence of Acholeplasma laidlawii strain with increased resistance to erythromycin.</title>
        <authorList>
            <person name="Medvedeva E.S."/>
            <person name="Baranova N.B."/>
            <person name="Siniagina M.N."/>
            <person name="Mouzykantov A."/>
            <person name="Chernova O.A."/>
            <person name="Chernov V.M."/>
        </authorList>
    </citation>
    <scope>NUCLEOTIDE SEQUENCE [LARGE SCALE GENOMIC DNA]</scope>
    <source>
        <strain evidence="9 10">PG8REry</strain>
    </source>
</reference>
<evidence type="ECO:0000256" key="1">
    <source>
        <dbReference type="ARBA" id="ARBA00000822"/>
    </source>
</evidence>
<proteinExistence type="predicted"/>
<dbReference type="InterPro" id="IPR042229">
    <property type="entry name" value="Listeria/Bacterioides_rpt_sf"/>
</dbReference>
<dbReference type="Gene3D" id="3.20.20.80">
    <property type="entry name" value="Glycosidases"/>
    <property type="match status" value="2"/>
</dbReference>
<evidence type="ECO:0000259" key="8">
    <source>
        <dbReference type="PROSITE" id="PS51910"/>
    </source>
</evidence>
<comment type="catalytic activity">
    <reaction evidence="1">
        <text>Random endo-hydrolysis of N-acetyl-beta-D-glucosaminide (1-&gt;4)-beta-linkages in chitin and chitodextrins.</text>
        <dbReference type="EC" id="3.2.1.14"/>
    </reaction>
</comment>
<evidence type="ECO:0000256" key="5">
    <source>
        <dbReference type="ARBA" id="ARBA00023024"/>
    </source>
</evidence>
<dbReference type="GO" id="GO:0005975">
    <property type="term" value="P:carbohydrate metabolic process"/>
    <property type="evidence" value="ECO:0007669"/>
    <property type="project" value="InterPro"/>
</dbReference>
<dbReference type="InterPro" id="IPR013378">
    <property type="entry name" value="InlB-like_B-rpt"/>
</dbReference>
<dbReference type="InterPro" id="IPR017853">
    <property type="entry name" value="GH"/>
</dbReference>
<dbReference type="InterPro" id="IPR046780">
    <property type="entry name" value="aBig_2"/>
</dbReference>
<gene>
    <name evidence="9" type="ORF">FNV44_05965</name>
</gene>
<keyword evidence="5" id="KW-0624">Polysaccharide degradation</keyword>
<keyword evidence="6 7" id="KW-0326">Glycosidase</keyword>
<evidence type="ECO:0000256" key="7">
    <source>
        <dbReference type="RuleBase" id="RU000489"/>
    </source>
</evidence>
<dbReference type="SUPFAM" id="SSF51445">
    <property type="entry name" value="(Trans)glycosidases"/>
    <property type="match status" value="1"/>
</dbReference>
<dbReference type="InterPro" id="IPR001223">
    <property type="entry name" value="Glyco_hydro18_cat"/>
</dbReference>
<evidence type="ECO:0000313" key="10">
    <source>
        <dbReference type="Proteomes" id="UP000315938"/>
    </source>
</evidence>
<dbReference type="PROSITE" id="PS01095">
    <property type="entry name" value="GH18_1"/>
    <property type="match status" value="1"/>
</dbReference>
<dbReference type="Pfam" id="PF00704">
    <property type="entry name" value="Glyco_hydro_18"/>
    <property type="match status" value="1"/>
</dbReference>
<keyword evidence="5" id="KW-0119">Carbohydrate metabolism</keyword>
<comment type="caution">
    <text evidence="9">The sequence shown here is derived from an EMBL/GenBank/DDBJ whole genome shotgun (WGS) entry which is preliminary data.</text>
</comment>
<evidence type="ECO:0000256" key="2">
    <source>
        <dbReference type="ARBA" id="ARBA00004196"/>
    </source>
</evidence>
<evidence type="ECO:0000313" key="9">
    <source>
        <dbReference type="EMBL" id="TRX99246.1"/>
    </source>
</evidence>
<name>A0A553IGB7_ACHLA</name>
<dbReference type="GO" id="GO:0008843">
    <property type="term" value="F:endochitinase activity"/>
    <property type="evidence" value="ECO:0007669"/>
    <property type="project" value="UniProtKB-EC"/>
</dbReference>
<dbReference type="AlphaFoldDB" id="A0A553IGB7"/>
<dbReference type="RefSeq" id="WP_082888805.1">
    <property type="nucleotide sequence ID" value="NZ_JACAOF010000003.1"/>
</dbReference>
<dbReference type="Gene3D" id="2.60.40.4270">
    <property type="entry name" value="Listeria-Bacteroides repeat domain"/>
    <property type="match status" value="1"/>
</dbReference>
<sequence length="660" mass="74747">MKTYTLMNKDDDLMKKILLMLLTTLISIYLVACIPKAQAFDVLFDVNGGFWHKDELATTRPDATVTIRDFDNYLGDNTNFTLFSPTDIGLRWHYKIFIQYNADLETYVVVYSDPYTASVDRLDLPDYDYIIGVHYHNSVIESDPVFINLFTDGVGTPLIFNKDITVPQESVEFKVYPKNPDASSFKLLSDEINELPTPVRPDFDFKGWYVEDNLITKAKDIKLKSGDTMTTLTAHWESYSLESLEALLDNLIPDHVTDSLALPVTYSGYTLTWETSHPLVISTTGKFHAAYEPTTVTLTAHITSLDNTTVIRTFNVTVPNKKPLTLPIASSYIWRNYALVDERFFQTLDIINTAFITADANGNFSGTAQLSDIETYILPKSKIYNNWVVFSVAPESRWSEIAMSATKIENFANNIVDIINTYGFDGVDIDWETPRSGEEVRYSNMMKVIYEKVKANNPNHLVTTAITGGRWQPPMYNLTVSNQYLDFINVMTYSMSSSVGSYQNALHPRSGVHNTEFNAGRTPATATISESVPIFNGYGVPNSKLIFGLAFYGVRQQRTYNTSTNTWSNWTATSPSVFFPEIQSSYLNNPDYLYFFDNEAGVPYLVKKDGTIFISYDNERSIRLKSEYVIEHGLGGLMFWEYGADTSGTLLQQMRTSLNK</sequence>
<dbReference type="InterPro" id="IPR029070">
    <property type="entry name" value="Chitinase_insertion_sf"/>
</dbReference>
<dbReference type="SMART" id="SM00636">
    <property type="entry name" value="Glyco_18"/>
    <property type="match status" value="1"/>
</dbReference>
<dbReference type="PANTHER" id="PTHR11177:SF317">
    <property type="entry name" value="CHITINASE 12-RELATED"/>
    <property type="match status" value="1"/>
</dbReference>
<dbReference type="EMBL" id="VKID01000002">
    <property type="protein sequence ID" value="TRX99246.1"/>
    <property type="molecule type" value="Genomic_DNA"/>
</dbReference>
<dbReference type="PANTHER" id="PTHR11177">
    <property type="entry name" value="CHITINASE"/>
    <property type="match status" value="1"/>
</dbReference>
<dbReference type="GO" id="GO:0030313">
    <property type="term" value="C:cell envelope"/>
    <property type="evidence" value="ECO:0007669"/>
    <property type="project" value="UniProtKB-SubCell"/>
</dbReference>
<keyword evidence="4 7" id="KW-0378">Hydrolase</keyword>
<dbReference type="InterPro" id="IPR001579">
    <property type="entry name" value="Glyco_hydro_18_chit_AS"/>
</dbReference>
<keyword evidence="5" id="KW-0146">Chitin degradation</keyword>
<dbReference type="InterPro" id="IPR011583">
    <property type="entry name" value="Chitinase_II/V-like_cat"/>
</dbReference>
<evidence type="ECO:0000256" key="4">
    <source>
        <dbReference type="ARBA" id="ARBA00022801"/>
    </source>
</evidence>
<dbReference type="Gene3D" id="3.10.50.10">
    <property type="match status" value="1"/>
</dbReference>
<evidence type="ECO:0000256" key="6">
    <source>
        <dbReference type="ARBA" id="ARBA00023295"/>
    </source>
</evidence>
<dbReference type="EC" id="3.2.1.14" evidence="3"/>
<dbReference type="Proteomes" id="UP000315938">
    <property type="component" value="Unassembled WGS sequence"/>
</dbReference>
<dbReference type="GO" id="GO:0006032">
    <property type="term" value="P:chitin catabolic process"/>
    <property type="evidence" value="ECO:0007669"/>
    <property type="project" value="UniProtKB-KW"/>
</dbReference>
<feature type="domain" description="GH18" evidence="8">
    <location>
        <begin position="327"/>
        <end position="660"/>
    </location>
</feature>
<evidence type="ECO:0000256" key="3">
    <source>
        <dbReference type="ARBA" id="ARBA00012729"/>
    </source>
</evidence>
<dbReference type="GO" id="GO:0008061">
    <property type="term" value="F:chitin binding"/>
    <property type="evidence" value="ECO:0007669"/>
    <property type="project" value="InterPro"/>
</dbReference>
<dbReference type="PROSITE" id="PS51910">
    <property type="entry name" value="GH18_2"/>
    <property type="match status" value="1"/>
</dbReference>
<accession>A0A553IGB7</accession>
<dbReference type="NCBIfam" id="TIGR02543">
    <property type="entry name" value="List_Bact_rpt"/>
    <property type="match status" value="1"/>
</dbReference>
<organism evidence="9 10">
    <name type="scientific">Acholeplasma laidlawii</name>
    <dbReference type="NCBI Taxonomy" id="2148"/>
    <lineage>
        <taxon>Bacteria</taxon>
        <taxon>Bacillati</taxon>
        <taxon>Mycoplasmatota</taxon>
        <taxon>Mollicutes</taxon>
        <taxon>Acholeplasmatales</taxon>
        <taxon>Acholeplasmataceae</taxon>
        <taxon>Acholeplasma</taxon>
    </lineage>
</organism>
<comment type="subcellular location">
    <subcellularLocation>
        <location evidence="2">Cell envelope</location>
    </subcellularLocation>
</comment>
<protein>
    <recommendedName>
        <fullName evidence="3">chitinase</fullName>
        <ecNumber evidence="3">3.2.1.14</ecNumber>
    </recommendedName>
</protein>